<dbReference type="InterPro" id="IPR001279">
    <property type="entry name" value="Metallo-B-lactamas"/>
</dbReference>
<dbReference type="AlphaFoldDB" id="X1NZS2"/>
<dbReference type="InterPro" id="IPR036866">
    <property type="entry name" value="RibonucZ/Hydroxyglut_hydro"/>
</dbReference>
<sequence length="159" mass="18280">ADTLNQEPVILSYLRSYPERVEILTEGGSYKLANISFETPIRHRHPVETYGFIFRTPRHTFSWITDTRYFDELSSYYVGELLIINVVRLTPGAPIDHLSLPEAKGIIEKIKPKTAILTHFGMTMWRAKPWELAQKLTMETGITVIAARDGMRFDLAQLK</sequence>
<dbReference type="Gene3D" id="3.60.15.10">
    <property type="entry name" value="Ribonuclease Z/Hydroxyacylglutathione hydrolase-like"/>
    <property type="match status" value="1"/>
</dbReference>
<evidence type="ECO:0000313" key="2">
    <source>
        <dbReference type="EMBL" id="GAI24149.1"/>
    </source>
</evidence>
<comment type="caution">
    <text evidence="2">The sequence shown here is derived from an EMBL/GenBank/DDBJ whole genome shotgun (WGS) entry which is preliminary data.</text>
</comment>
<dbReference type="EMBL" id="BARV01020152">
    <property type="protein sequence ID" value="GAI24149.1"/>
    <property type="molecule type" value="Genomic_DNA"/>
</dbReference>
<protein>
    <recommendedName>
        <fullName evidence="1">Metallo-beta-lactamase domain-containing protein</fullName>
    </recommendedName>
</protein>
<reference evidence="2" key="1">
    <citation type="journal article" date="2014" name="Front. Microbiol.">
        <title>High frequency of phylogenetically diverse reductive dehalogenase-homologous genes in deep subseafloor sedimentary metagenomes.</title>
        <authorList>
            <person name="Kawai M."/>
            <person name="Futagami T."/>
            <person name="Toyoda A."/>
            <person name="Takaki Y."/>
            <person name="Nishi S."/>
            <person name="Hori S."/>
            <person name="Arai W."/>
            <person name="Tsubouchi T."/>
            <person name="Morono Y."/>
            <person name="Uchiyama I."/>
            <person name="Ito T."/>
            <person name="Fujiyama A."/>
            <person name="Inagaki F."/>
            <person name="Takami H."/>
        </authorList>
    </citation>
    <scope>NUCLEOTIDE SEQUENCE</scope>
    <source>
        <strain evidence="2">Expedition CK06-06</strain>
    </source>
</reference>
<feature type="domain" description="Metallo-beta-lactamase" evidence="1">
    <location>
        <begin position="5"/>
        <end position="120"/>
    </location>
</feature>
<dbReference type="PANTHER" id="PTHR42663">
    <property type="entry name" value="HYDROLASE C777.06C-RELATED-RELATED"/>
    <property type="match status" value="1"/>
</dbReference>
<name>X1NZS2_9ZZZZ</name>
<dbReference type="PANTHER" id="PTHR42663:SF6">
    <property type="entry name" value="HYDROLASE C777.06C-RELATED"/>
    <property type="match status" value="1"/>
</dbReference>
<organism evidence="2">
    <name type="scientific">marine sediment metagenome</name>
    <dbReference type="NCBI Taxonomy" id="412755"/>
    <lineage>
        <taxon>unclassified sequences</taxon>
        <taxon>metagenomes</taxon>
        <taxon>ecological metagenomes</taxon>
    </lineage>
</organism>
<accession>X1NZS2</accession>
<dbReference type="Pfam" id="PF12706">
    <property type="entry name" value="Lactamase_B_2"/>
    <property type="match status" value="1"/>
</dbReference>
<proteinExistence type="predicted"/>
<feature type="non-terminal residue" evidence="2">
    <location>
        <position position="1"/>
    </location>
</feature>
<gene>
    <name evidence="2" type="ORF">S06H3_33711</name>
</gene>
<dbReference type="SUPFAM" id="SSF56281">
    <property type="entry name" value="Metallo-hydrolase/oxidoreductase"/>
    <property type="match status" value="1"/>
</dbReference>
<evidence type="ECO:0000259" key="1">
    <source>
        <dbReference type="Pfam" id="PF12706"/>
    </source>
</evidence>